<name>A0A1M4VF98_9BACT</name>
<evidence type="ECO:0000256" key="2">
    <source>
        <dbReference type="ARBA" id="ARBA00001933"/>
    </source>
</evidence>
<dbReference type="Pfam" id="PF00842">
    <property type="entry name" value="Ala_racemase_C"/>
    <property type="match status" value="1"/>
</dbReference>
<keyword evidence="4 5" id="KW-0413">Isomerase</keyword>
<dbReference type="GO" id="GO:0030632">
    <property type="term" value="P:D-alanine biosynthetic process"/>
    <property type="evidence" value="ECO:0007669"/>
    <property type="project" value="UniProtKB-UniRule"/>
</dbReference>
<comment type="function">
    <text evidence="5">Catalyzes the interconversion of L-alanine and D-alanine. May also act on other amino acids.</text>
</comment>
<dbReference type="CDD" id="cd00430">
    <property type="entry name" value="PLPDE_III_AR"/>
    <property type="match status" value="1"/>
</dbReference>
<comment type="similarity">
    <text evidence="5">Belongs to the alanine racemase family.</text>
</comment>
<dbReference type="Gene3D" id="2.40.37.10">
    <property type="entry name" value="Lyase, Ornithine Decarboxylase, Chain A, domain 1"/>
    <property type="match status" value="1"/>
</dbReference>
<dbReference type="InterPro" id="IPR029066">
    <property type="entry name" value="PLP-binding_barrel"/>
</dbReference>
<dbReference type="Pfam" id="PF01168">
    <property type="entry name" value="Ala_racemase_N"/>
    <property type="match status" value="1"/>
</dbReference>
<protein>
    <recommendedName>
        <fullName evidence="5">Alanine racemase</fullName>
        <ecNumber evidence="5">5.1.1.1</ecNumber>
    </recommendedName>
</protein>
<dbReference type="FunFam" id="3.20.20.10:FF:000002">
    <property type="entry name" value="Alanine racemase"/>
    <property type="match status" value="1"/>
</dbReference>
<comment type="catalytic activity">
    <reaction evidence="1 5">
        <text>L-alanine = D-alanine</text>
        <dbReference type="Rhea" id="RHEA:20249"/>
        <dbReference type="ChEBI" id="CHEBI:57416"/>
        <dbReference type="ChEBI" id="CHEBI:57972"/>
        <dbReference type="EC" id="5.1.1.1"/>
    </reaction>
</comment>
<dbReference type="InterPro" id="IPR000821">
    <property type="entry name" value="Ala_racemase"/>
</dbReference>
<dbReference type="PANTHER" id="PTHR30511">
    <property type="entry name" value="ALANINE RACEMASE"/>
    <property type="match status" value="1"/>
</dbReference>
<dbReference type="GO" id="GO:0005829">
    <property type="term" value="C:cytosol"/>
    <property type="evidence" value="ECO:0007669"/>
    <property type="project" value="TreeGrafter"/>
</dbReference>
<proteinExistence type="inferred from homology"/>
<keyword evidence="10" id="KW-1185">Reference proteome</keyword>
<gene>
    <name evidence="9" type="ORF">SAMN02745206_00647</name>
</gene>
<dbReference type="UniPathway" id="UPA00042">
    <property type="reaction ID" value="UER00497"/>
</dbReference>
<comment type="pathway">
    <text evidence="5">Amino-acid biosynthesis; D-alanine biosynthesis; D-alanine from L-alanine: step 1/1.</text>
</comment>
<dbReference type="SMART" id="SM01005">
    <property type="entry name" value="Ala_racemase_C"/>
    <property type="match status" value="1"/>
</dbReference>
<feature type="active site" description="Proton acceptor; specific for D-alanine" evidence="5">
    <location>
        <position position="35"/>
    </location>
</feature>
<dbReference type="NCBIfam" id="TIGR00492">
    <property type="entry name" value="alr"/>
    <property type="match status" value="1"/>
</dbReference>
<dbReference type="EC" id="5.1.1.1" evidence="5"/>
<dbReference type="SUPFAM" id="SSF51419">
    <property type="entry name" value="PLP-binding barrel"/>
    <property type="match status" value="1"/>
</dbReference>
<dbReference type="GO" id="GO:0008784">
    <property type="term" value="F:alanine racemase activity"/>
    <property type="evidence" value="ECO:0007669"/>
    <property type="project" value="UniProtKB-UniRule"/>
</dbReference>
<evidence type="ECO:0000256" key="6">
    <source>
        <dbReference type="PIRSR" id="PIRSR600821-50"/>
    </source>
</evidence>
<dbReference type="InterPro" id="IPR009006">
    <property type="entry name" value="Ala_racemase/Decarboxylase_C"/>
</dbReference>
<comment type="cofactor">
    <cofactor evidence="2 5 6">
        <name>pyridoxal 5'-phosphate</name>
        <dbReference type="ChEBI" id="CHEBI:597326"/>
    </cofactor>
</comment>
<evidence type="ECO:0000259" key="8">
    <source>
        <dbReference type="SMART" id="SM01005"/>
    </source>
</evidence>
<dbReference type="PROSITE" id="PS00395">
    <property type="entry name" value="ALANINE_RACEMASE"/>
    <property type="match status" value="1"/>
</dbReference>
<evidence type="ECO:0000256" key="3">
    <source>
        <dbReference type="ARBA" id="ARBA00022898"/>
    </source>
</evidence>
<evidence type="ECO:0000313" key="10">
    <source>
        <dbReference type="Proteomes" id="UP000184076"/>
    </source>
</evidence>
<sequence length="377" mass="41157">MALNWVEIDLAALRHNFQQAKDRVSKDTALLAVVKSDAYGHGMVPVARELAAMGARFFGVSKFWEAMALREAGITQPILVLVGIEPADAEEAVRQGIRPALYRLDHAEMLNDAARRMQTKAKVHVKVDTGMGRLGVPPGSLESFLEGLWRLPHVEVEGVFSHFATADERDKSYSALQMERFSQALDLFRRKRIPLTYAHMANSAGTLDLPGAHHQLVRPGIMLYGSPPSSDLHHPADLKPVMSLKARVVQVKSVPQGHPIGYGRTFTTPHAMRIATVPVGYDDGLPRLLSNKGSVLIRGRRAPIVGRVSMNMITVDVSAVPDAHEDDEVVVLGSQGTERITADEIASLCGTISYEIYCSMGKNPQRVFLNASTGLAS</sequence>
<evidence type="ECO:0000313" key="9">
    <source>
        <dbReference type="EMBL" id="SHE67631.1"/>
    </source>
</evidence>
<dbReference type="PRINTS" id="PR00992">
    <property type="entry name" value="ALARACEMASE"/>
</dbReference>
<dbReference type="Proteomes" id="UP000184076">
    <property type="component" value="Unassembled WGS sequence"/>
</dbReference>
<feature type="modified residue" description="N6-(pyridoxal phosphate)lysine" evidence="5 6">
    <location>
        <position position="35"/>
    </location>
</feature>
<evidence type="ECO:0000256" key="1">
    <source>
        <dbReference type="ARBA" id="ARBA00000316"/>
    </source>
</evidence>
<dbReference type="HAMAP" id="MF_01201">
    <property type="entry name" value="Ala_racemase"/>
    <property type="match status" value="1"/>
</dbReference>
<dbReference type="AlphaFoldDB" id="A0A1M4VF98"/>
<dbReference type="Gene3D" id="3.20.20.10">
    <property type="entry name" value="Alanine racemase"/>
    <property type="match status" value="1"/>
</dbReference>
<feature type="binding site" evidence="5 7">
    <location>
        <position position="310"/>
    </location>
    <ligand>
        <name>substrate</name>
    </ligand>
</feature>
<dbReference type="InterPro" id="IPR020622">
    <property type="entry name" value="Ala_racemase_pyridoxalP-BS"/>
</dbReference>
<feature type="domain" description="Alanine racemase C-terminal" evidence="8">
    <location>
        <begin position="241"/>
        <end position="369"/>
    </location>
</feature>
<dbReference type="SUPFAM" id="SSF50621">
    <property type="entry name" value="Alanine racemase C-terminal domain-like"/>
    <property type="match status" value="1"/>
</dbReference>
<dbReference type="STRING" id="1121391.SAMN02745206_00647"/>
<dbReference type="EMBL" id="FQVB01000006">
    <property type="protein sequence ID" value="SHE67631.1"/>
    <property type="molecule type" value="Genomic_DNA"/>
</dbReference>
<feature type="active site" description="Proton acceptor; specific for L-alanine" evidence="5">
    <location>
        <position position="262"/>
    </location>
</feature>
<evidence type="ECO:0000256" key="4">
    <source>
        <dbReference type="ARBA" id="ARBA00023235"/>
    </source>
</evidence>
<evidence type="ECO:0000256" key="5">
    <source>
        <dbReference type="HAMAP-Rule" id="MF_01201"/>
    </source>
</evidence>
<dbReference type="InterPro" id="IPR011079">
    <property type="entry name" value="Ala_racemase_C"/>
</dbReference>
<organism evidence="9 10">
    <name type="scientific">Desulfacinum infernum DSM 9756</name>
    <dbReference type="NCBI Taxonomy" id="1121391"/>
    <lineage>
        <taxon>Bacteria</taxon>
        <taxon>Pseudomonadati</taxon>
        <taxon>Thermodesulfobacteriota</taxon>
        <taxon>Syntrophobacteria</taxon>
        <taxon>Syntrophobacterales</taxon>
        <taxon>Syntrophobacteraceae</taxon>
        <taxon>Desulfacinum</taxon>
    </lineage>
</organism>
<accession>A0A1M4VF98</accession>
<evidence type="ECO:0000256" key="7">
    <source>
        <dbReference type="PIRSR" id="PIRSR600821-52"/>
    </source>
</evidence>
<keyword evidence="3 5" id="KW-0663">Pyridoxal phosphate</keyword>
<dbReference type="RefSeq" id="WP_073036907.1">
    <property type="nucleotide sequence ID" value="NZ_FQVB01000006.1"/>
</dbReference>
<reference evidence="10" key="1">
    <citation type="submission" date="2016-11" db="EMBL/GenBank/DDBJ databases">
        <authorList>
            <person name="Varghese N."/>
            <person name="Submissions S."/>
        </authorList>
    </citation>
    <scope>NUCLEOTIDE SEQUENCE [LARGE SCALE GENOMIC DNA]</scope>
    <source>
        <strain evidence="10">DSM 9756</strain>
    </source>
</reference>
<dbReference type="PANTHER" id="PTHR30511:SF0">
    <property type="entry name" value="ALANINE RACEMASE, CATABOLIC-RELATED"/>
    <property type="match status" value="1"/>
</dbReference>
<dbReference type="InterPro" id="IPR001608">
    <property type="entry name" value="Ala_racemase_N"/>
</dbReference>
<feature type="binding site" evidence="5 7">
    <location>
        <position position="133"/>
    </location>
    <ligand>
        <name>substrate</name>
    </ligand>
</feature>
<dbReference type="GO" id="GO:0030170">
    <property type="term" value="F:pyridoxal phosphate binding"/>
    <property type="evidence" value="ECO:0007669"/>
    <property type="project" value="UniProtKB-UniRule"/>
</dbReference>